<dbReference type="HOGENOM" id="CLU_006332_10_4_0"/>
<dbReference type="Gene3D" id="3.30.1120.10">
    <property type="match status" value="1"/>
</dbReference>
<dbReference type="EnsemblBacteria" id="CAD77974">
    <property type="protein sequence ID" value="CAD77974"/>
    <property type="gene ID" value="RB13155"/>
</dbReference>
<gene>
    <name evidence="7" type="ordered locus">RB13155</name>
</gene>
<proteinExistence type="inferred from homology"/>
<evidence type="ECO:0000256" key="2">
    <source>
        <dbReference type="ARBA" id="ARBA00022723"/>
    </source>
</evidence>
<sequence>MRGTIGGKSTPRSIHHEMPSSTEPCSFSSTTSRTDCANMKTTSAISIASLFVCMLATQPFAMADANAADAARPNFVVFVADDMGWGDSHTYGHELIQTPNLDRLASQGVKFTQCYSACGVCSPSRSAILTGRTPYRNGVYRHLSGNHEAHLRASEITFPELLKEVGYETCHVGKWHLLSRQQFNNPEFPHPGEHGFDHWMCTQNNASPSHQNPDNFVRNGEPVGQLEGYSAQLVASEAARWLKDIHDPSKPFAMTVWVHEPHSPIATDSRFQSLYNGHENSKYMGNITQMDHALGMVMDALDAQEVTDNTLLFFTSDNGPVPAFGGSSGGLRGNKRSDHEGGIRVPGVARWPGHIQPGTISDTPVIGTDVFATVLDIAGIPLPTDRTIDGVSMLPAFEGKPVERSTPLFWRTHVSPPEDRVALRIGDWKLVGDETLTKFQLYEIQKDWKEEHDLAAAMPEKTKEMKDQLMKVWRDIETEGPDHWWKNERQKPARGGTVNY</sequence>
<dbReference type="PANTHER" id="PTHR42693:SF53">
    <property type="entry name" value="ENDO-4-O-SULFATASE"/>
    <property type="match status" value="1"/>
</dbReference>
<feature type="compositionally biased region" description="Polar residues" evidence="5">
    <location>
        <begin position="19"/>
        <end position="30"/>
    </location>
</feature>
<keyword evidence="3" id="KW-0378">Hydrolase</keyword>
<accession>Q7UHJ6</accession>
<evidence type="ECO:0000256" key="3">
    <source>
        <dbReference type="ARBA" id="ARBA00022801"/>
    </source>
</evidence>
<keyword evidence="8" id="KW-1185">Reference proteome</keyword>
<evidence type="ECO:0000256" key="1">
    <source>
        <dbReference type="ARBA" id="ARBA00008779"/>
    </source>
</evidence>
<evidence type="ECO:0000259" key="6">
    <source>
        <dbReference type="Pfam" id="PF00884"/>
    </source>
</evidence>
<dbReference type="PROSITE" id="PS00149">
    <property type="entry name" value="SULFATASE_2"/>
    <property type="match status" value="1"/>
</dbReference>
<organism evidence="7 8">
    <name type="scientific">Rhodopirellula baltica (strain DSM 10527 / NCIMB 13988 / SH1)</name>
    <dbReference type="NCBI Taxonomy" id="243090"/>
    <lineage>
        <taxon>Bacteria</taxon>
        <taxon>Pseudomonadati</taxon>
        <taxon>Planctomycetota</taxon>
        <taxon>Planctomycetia</taxon>
        <taxon>Pirellulales</taxon>
        <taxon>Pirellulaceae</taxon>
        <taxon>Rhodopirellula</taxon>
    </lineage>
</organism>
<keyword evidence="4" id="KW-0106">Calcium</keyword>
<evidence type="ECO:0000256" key="4">
    <source>
        <dbReference type="ARBA" id="ARBA00022837"/>
    </source>
</evidence>
<dbReference type="InterPro" id="IPR000917">
    <property type="entry name" value="Sulfatase_N"/>
</dbReference>
<protein>
    <submittedName>
        <fullName evidence="7">N-acetylgalactosamine 6-sulfate sulfatase (GALNS)</fullName>
    </submittedName>
</protein>
<feature type="region of interest" description="Disordered" evidence="5">
    <location>
        <begin position="1"/>
        <end position="30"/>
    </location>
</feature>
<dbReference type="KEGG" id="rba:RB13155"/>
<dbReference type="PROSITE" id="PS00523">
    <property type="entry name" value="SULFATASE_1"/>
    <property type="match status" value="1"/>
</dbReference>
<dbReference type="GO" id="GO:0046872">
    <property type="term" value="F:metal ion binding"/>
    <property type="evidence" value="ECO:0007669"/>
    <property type="project" value="UniProtKB-KW"/>
</dbReference>
<keyword evidence="2" id="KW-0479">Metal-binding</keyword>
<dbReference type="OrthoDB" id="9803751at2"/>
<dbReference type="InterPro" id="IPR024607">
    <property type="entry name" value="Sulfatase_CS"/>
</dbReference>
<dbReference type="PANTHER" id="PTHR42693">
    <property type="entry name" value="ARYLSULFATASE FAMILY MEMBER"/>
    <property type="match status" value="1"/>
</dbReference>
<evidence type="ECO:0000313" key="7">
    <source>
        <dbReference type="EMBL" id="CAD77974.1"/>
    </source>
</evidence>
<dbReference type="InParanoid" id="Q7UHJ6"/>
<dbReference type="FunFam" id="3.30.1120.10:FF:000017">
    <property type="entry name" value="Sulfatase"/>
    <property type="match status" value="1"/>
</dbReference>
<dbReference type="PATRIC" id="fig|243090.15.peg.6372"/>
<name>Q7UHJ6_RHOBA</name>
<dbReference type="SUPFAM" id="SSF53649">
    <property type="entry name" value="Alkaline phosphatase-like"/>
    <property type="match status" value="1"/>
</dbReference>
<reference evidence="7 8" key="1">
    <citation type="journal article" date="2003" name="Proc. Natl. Acad. Sci. U.S.A.">
        <title>Complete genome sequence of the marine planctomycete Pirellula sp. strain 1.</title>
        <authorList>
            <person name="Gloeckner F.O."/>
            <person name="Kube M."/>
            <person name="Bauer M."/>
            <person name="Teeling H."/>
            <person name="Lombardot T."/>
            <person name="Ludwig W."/>
            <person name="Gade D."/>
            <person name="Beck A."/>
            <person name="Borzym K."/>
            <person name="Heitmann K."/>
            <person name="Rabus R."/>
            <person name="Schlesner H."/>
            <person name="Amann R."/>
            <person name="Reinhardt R."/>
        </authorList>
    </citation>
    <scope>NUCLEOTIDE SEQUENCE [LARGE SCALE GENOMIC DNA]</scope>
    <source>
        <strain evidence="8">DSM 10527 / NCIMB 13988 / SH1</strain>
    </source>
</reference>
<dbReference type="FunFam" id="3.40.720.10:FF:000004">
    <property type="entry name" value="Arylsulfatase E"/>
    <property type="match status" value="1"/>
</dbReference>
<dbReference type="GO" id="GO:0004065">
    <property type="term" value="F:arylsulfatase activity"/>
    <property type="evidence" value="ECO:0000318"/>
    <property type="project" value="GO_Central"/>
</dbReference>
<dbReference type="Proteomes" id="UP000001025">
    <property type="component" value="Chromosome"/>
</dbReference>
<evidence type="ECO:0000256" key="5">
    <source>
        <dbReference type="SAM" id="MobiDB-lite"/>
    </source>
</evidence>
<dbReference type="AlphaFoldDB" id="Q7UHJ6"/>
<dbReference type="Gene3D" id="3.40.720.10">
    <property type="entry name" value="Alkaline Phosphatase, subunit A"/>
    <property type="match status" value="1"/>
</dbReference>
<comment type="similarity">
    <text evidence="1">Belongs to the sulfatase family.</text>
</comment>
<dbReference type="Pfam" id="PF00884">
    <property type="entry name" value="Sulfatase"/>
    <property type="match status" value="1"/>
</dbReference>
<dbReference type="InterPro" id="IPR050738">
    <property type="entry name" value="Sulfatase"/>
</dbReference>
<dbReference type="InterPro" id="IPR017850">
    <property type="entry name" value="Alkaline_phosphatase_core_sf"/>
</dbReference>
<dbReference type="STRING" id="243090.RB13155"/>
<dbReference type="eggNOG" id="COG3119">
    <property type="taxonomic scope" value="Bacteria"/>
</dbReference>
<dbReference type="EMBL" id="BX294156">
    <property type="protein sequence ID" value="CAD77974.1"/>
    <property type="molecule type" value="Genomic_DNA"/>
</dbReference>
<evidence type="ECO:0000313" key="8">
    <source>
        <dbReference type="Proteomes" id="UP000001025"/>
    </source>
</evidence>
<feature type="domain" description="Sulfatase N-terminal" evidence="6">
    <location>
        <begin position="73"/>
        <end position="380"/>
    </location>
</feature>